<evidence type="ECO:0000313" key="2">
    <source>
        <dbReference type="WBParaSite" id="RSKR_0000733200.1"/>
    </source>
</evidence>
<protein>
    <submittedName>
        <fullName evidence="2">HMG box domain-containing protein</fullName>
    </submittedName>
</protein>
<proteinExistence type="predicted"/>
<name>A0AC35U429_9BILA</name>
<dbReference type="WBParaSite" id="RSKR_0000733200.1">
    <property type="protein sequence ID" value="RSKR_0000733200.1"/>
    <property type="gene ID" value="RSKR_0000733200"/>
</dbReference>
<dbReference type="Proteomes" id="UP000095286">
    <property type="component" value="Unplaced"/>
</dbReference>
<sequence>MVKTNTPKKETKVKKVKDPNQPKKALSAYFIWLSANRPALKEKNPGASVAVIAKAGGKEWNELSPDDKKTWELKAAEDKIRYSKAMESYKGQNY</sequence>
<organism evidence="1 2">
    <name type="scientific">Rhabditophanes sp. KR3021</name>
    <dbReference type="NCBI Taxonomy" id="114890"/>
    <lineage>
        <taxon>Eukaryota</taxon>
        <taxon>Metazoa</taxon>
        <taxon>Ecdysozoa</taxon>
        <taxon>Nematoda</taxon>
        <taxon>Chromadorea</taxon>
        <taxon>Rhabditida</taxon>
        <taxon>Tylenchina</taxon>
        <taxon>Panagrolaimomorpha</taxon>
        <taxon>Strongyloidoidea</taxon>
        <taxon>Alloionematidae</taxon>
        <taxon>Rhabditophanes</taxon>
    </lineage>
</organism>
<reference evidence="2" key="1">
    <citation type="submission" date="2016-11" db="UniProtKB">
        <authorList>
            <consortium name="WormBaseParasite"/>
        </authorList>
    </citation>
    <scope>IDENTIFICATION</scope>
    <source>
        <strain evidence="2">KR3021</strain>
    </source>
</reference>
<accession>A0AC35U429</accession>
<evidence type="ECO:0000313" key="1">
    <source>
        <dbReference type="Proteomes" id="UP000095286"/>
    </source>
</evidence>